<gene>
    <name evidence="1" type="ORF">DPMN_160315</name>
</gene>
<dbReference type="AlphaFoldDB" id="A0A9D4EQV6"/>
<organism evidence="1 2">
    <name type="scientific">Dreissena polymorpha</name>
    <name type="common">Zebra mussel</name>
    <name type="synonym">Mytilus polymorpha</name>
    <dbReference type="NCBI Taxonomy" id="45954"/>
    <lineage>
        <taxon>Eukaryota</taxon>
        <taxon>Metazoa</taxon>
        <taxon>Spiralia</taxon>
        <taxon>Lophotrochozoa</taxon>
        <taxon>Mollusca</taxon>
        <taxon>Bivalvia</taxon>
        <taxon>Autobranchia</taxon>
        <taxon>Heteroconchia</taxon>
        <taxon>Euheterodonta</taxon>
        <taxon>Imparidentia</taxon>
        <taxon>Neoheterodontei</taxon>
        <taxon>Myida</taxon>
        <taxon>Dreissenoidea</taxon>
        <taxon>Dreissenidae</taxon>
        <taxon>Dreissena</taxon>
    </lineage>
</organism>
<evidence type="ECO:0000313" key="1">
    <source>
        <dbReference type="EMBL" id="KAH3782400.1"/>
    </source>
</evidence>
<comment type="caution">
    <text evidence="1">The sequence shown here is derived from an EMBL/GenBank/DDBJ whole genome shotgun (WGS) entry which is preliminary data.</text>
</comment>
<sequence length="67" mass="7641">MQECDDCAIPLIDVTPTVIQYTGQKRQQVRIIISNVTTNPVVIRPHAFICEIQPATVTDEVFEKFHE</sequence>
<name>A0A9D4EQV6_DREPO</name>
<keyword evidence="2" id="KW-1185">Reference proteome</keyword>
<reference evidence="1" key="1">
    <citation type="journal article" date="2019" name="bioRxiv">
        <title>The Genome of the Zebra Mussel, Dreissena polymorpha: A Resource for Invasive Species Research.</title>
        <authorList>
            <person name="McCartney M.A."/>
            <person name="Auch B."/>
            <person name="Kono T."/>
            <person name="Mallez S."/>
            <person name="Zhang Y."/>
            <person name="Obille A."/>
            <person name="Becker A."/>
            <person name="Abrahante J.E."/>
            <person name="Garbe J."/>
            <person name="Badalamenti J.P."/>
            <person name="Herman A."/>
            <person name="Mangelson H."/>
            <person name="Liachko I."/>
            <person name="Sullivan S."/>
            <person name="Sone E.D."/>
            <person name="Koren S."/>
            <person name="Silverstein K.A.T."/>
            <person name="Beckman K.B."/>
            <person name="Gohl D.M."/>
        </authorList>
    </citation>
    <scope>NUCLEOTIDE SEQUENCE</scope>
    <source>
        <strain evidence="1">Duluth1</strain>
        <tissue evidence="1">Whole animal</tissue>
    </source>
</reference>
<dbReference type="Proteomes" id="UP000828390">
    <property type="component" value="Unassembled WGS sequence"/>
</dbReference>
<proteinExistence type="predicted"/>
<accession>A0A9D4EQV6</accession>
<protein>
    <submittedName>
        <fullName evidence="1">Uncharacterized protein</fullName>
    </submittedName>
</protein>
<evidence type="ECO:0000313" key="2">
    <source>
        <dbReference type="Proteomes" id="UP000828390"/>
    </source>
</evidence>
<reference evidence="1" key="2">
    <citation type="submission" date="2020-11" db="EMBL/GenBank/DDBJ databases">
        <authorList>
            <person name="McCartney M.A."/>
            <person name="Auch B."/>
            <person name="Kono T."/>
            <person name="Mallez S."/>
            <person name="Becker A."/>
            <person name="Gohl D.M."/>
            <person name="Silverstein K.A.T."/>
            <person name="Koren S."/>
            <person name="Bechman K.B."/>
            <person name="Herman A."/>
            <person name="Abrahante J.E."/>
            <person name="Garbe J."/>
        </authorList>
    </citation>
    <scope>NUCLEOTIDE SEQUENCE</scope>
    <source>
        <strain evidence="1">Duluth1</strain>
        <tissue evidence="1">Whole animal</tissue>
    </source>
</reference>
<dbReference type="EMBL" id="JAIWYP010000008">
    <property type="protein sequence ID" value="KAH3782400.1"/>
    <property type="molecule type" value="Genomic_DNA"/>
</dbReference>